<reference evidence="1 2" key="1">
    <citation type="submission" date="2014-05" db="EMBL/GenBank/DDBJ databases">
        <title>Pseudomonas simiae WCS417.</title>
        <authorList>
            <person name="Berendsen R.L."/>
        </authorList>
    </citation>
    <scope>NUCLEOTIDE SEQUENCE [LARGE SCALE GENOMIC DNA]</scope>
    <source>
        <strain evidence="1 2">WCS417</strain>
    </source>
</reference>
<proteinExistence type="predicted"/>
<dbReference type="RefSeq" id="WP_038453552.1">
    <property type="nucleotide sequence ID" value="NZ_CP007637.1"/>
</dbReference>
<dbReference type="OrthoDB" id="6951428at2"/>
<sequence>MSFSAESILETFKDTKVADAPKLKHTQYLNYLAKRLGYHDYNHFKGCVRTAPSDRIGDFYLGLMQKICALRLPKEGVDHVRLNDCTWTSVGFDSYFIGWDKRGREVRVPTPGHGVFSAMDFRNVFDEPLYVIETEAEFHAWQLKWGAFALVPVAMAKSRFPSLFNQQSKVVEDPPIAKIKRRVQRELKDKGLI</sequence>
<evidence type="ECO:0000313" key="2">
    <source>
        <dbReference type="Proteomes" id="UP000027308"/>
    </source>
</evidence>
<dbReference type="AlphaFoldDB" id="A0A1N7UFK7"/>
<dbReference type="Proteomes" id="UP000027308">
    <property type="component" value="Chromosome"/>
</dbReference>
<name>A0A1N7UFK7_9PSED</name>
<protein>
    <submittedName>
        <fullName evidence="1">Uncharacterized protein</fullName>
    </submittedName>
</protein>
<evidence type="ECO:0000313" key="1">
    <source>
        <dbReference type="EMBL" id="AIB37901.1"/>
    </source>
</evidence>
<accession>A0A1N7UFK7</accession>
<gene>
    <name evidence="1" type="ORF">PS417_20425</name>
</gene>
<organism evidence="1 2">
    <name type="scientific">Pseudomonas simiae</name>
    <dbReference type="NCBI Taxonomy" id="321846"/>
    <lineage>
        <taxon>Bacteria</taxon>
        <taxon>Pseudomonadati</taxon>
        <taxon>Pseudomonadota</taxon>
        <taxon>Gammaproteobacteria</taxon>
        <taxon>Pseudomonadales</taxon>
        <taxon>Pseudomonadaceae</taxon>
        <taxon>Pseudomonas</taxon>
    </lineage>
</organism>
<dbReference type="EMBL" id="CP007637">
    <property type="protein sequence ID" value="AIB37901.1"/>
    <property type="molecule type" value="Genomic_DNA"/>
</dbReference>